<dbReference type="Pfam" id="PF00098">
    <property type="entry name" value="zf-CCHC"/>
    <property type="match status" value="1"/>
</dbReference>
<dbReference type="SUPFAM" id="SSF57756">
    <property type="entry name" value="Retrovirus zinc finger-like domains"/>
    <property type="match status" value="1"/>
</dbReference>
<feature type="compositionally biased region" description="Polar residues" evidence="2">
    <location>
        <begin position="35"/>
        <end position="49"/>
    </location>
</feature>
<name>A0A176WF95_MARPO</name>
<evidence type="ECO:0000256" key="1">
    <source>
        <dbReference type="PROSITE-ProRule" id="PRU00047"/>
    </source>
</evidence>
<keyword evidence="1" id="KW-0863">Zinc-finger</keyword>
<organism evidence="4 5">
    <name type="scientific">Marchantia polymorpha subsp. ruderalis</name>
    <dbReference type="NCBI Taxonomy" id="1480154"/>
    <lineage>
        <taxon>Eukaryota</taxon>
        <taxon>Viridiplantae</taxon>
        <taxon>Streptophyta</taxon>
        <taxon>Embryophyta</taxon>
        <taxon>Marchantiophyta</taxon>
        <taxon>Marchantiopsida</taxon>
        <taxon>Marchantiidae</taxon>
        <taxon>Marchantiales</taxon>
        <taxon>Marchantiaceae</taxon>
        <taxon>Marchantia</taxon>
    </lineage>
</organism>
<keyword evidence="5" id="KW-1185">Reference proteome</keyword>
<dbReference type="GO" id="GO:0008270">
    <property type="term" value="F:zinc ion binding"/>
    <property type="evidence" value="ECO:0007669"/>
    <property type="project" value="UniProtKB-KW"/>
</dbReference>
<reference evidence="4" key="1">
    <citation type="submission" date="2016-03" db="EMBL/GenBank/DDBJ databases">
        <title>Mechanisms controlling the formation of the plant cell surface in tip-growing cells are functionally conserved among land plants.</title>
        <authorList>
            <person name="Honkanen S."/>
            <person name="Jones V.A."/>
            <person name="Morieri G."/>
            <person name="Champion C."/>
            <person name="Hetherington A.J."/>
            <person name="Kelly S."/>
            <person name="Saint-Marcoux D."/>
            <person name="Proust H."/>
            <person name="Prescott H."/>
            <person name="Dolan L."/>
        </authorList>
    </citation>
    <scope>NUCLEOTIDE SEQUENCE [LARGE SCALE GENOMIC DNA]</scope>
    <source>
        <tissue evidence="4">Whole gametophyte</tissue>
    </source>
</reference>
<comment type="caution">
    <text evidence="4">The sequence shown here is derived from an EMBL/GenBank/DDBJ whole genome shotgun (WGS) entry which is preliminary data.</text>
</comment>
<dbReference type="EMBL" id="LVLJ01000940">
    <property type="protein sequence ID" value="OAE31918.1"/>
    <property type="molecule type" value="Genomic_DNA"/>
</dbReference>
<dbReference type="InterPro" id="IPR036875">
    <property type="entry name" value="Znf_CCHC_sf"/>
</dbReference>
<dbReference type="AlphaFoldDB" id="A0A176WF95"/>
<accession>A0A176WF95</accession>
<keyword evidence="1" id="KW-0479">Metal-binding</keyword>
<dbReference type="InterPro" id="IPR001878">
    <property type="entry name" value="Znf_CCHC"/>
</dbReference>
<dbReference type="Gene3D" id="4.10.60.10">
    <property type="entry name" value="Zinc finger, CCHC-type"/>
    <property type="match status" value="1"/>
</dbReference>
<proteinExistence type="predicted"/>
<sequence length="126" mass="14326">MQPKDEIAVTTDGAVEQEILSFSRPFTSSTALTVIRGQSQPSGQDNLQRTGFKRQRSRSPERRRVHFQVPSPNKRNLKNLVCWRCGKNGHIKKDCRMQIKDANLPQVANVAEHLHSEEEDVFTDGL</sequence>
<feature type="compositionally biased region" description="Basic residues" evidence="2">
    <location>
        <begin position="51"/>
        <end position="66"/>
    </location>
</feature>
<evidence type="ECO:0000313" key="5">
    <source>
        <dbReference type="Proteomes" id="UP000077202"/>
    </source>
</evidence>
<dbReference type="PROSITE" id="PS50158">
    <property type="entry name" value="ZF_CCHC"/>
    <property type="match status" value="1"/>
</dbReference>
<evidence type="ECO:0000259" key="3">
    <source>
        <dbReference type="PROSITE" id="PS50158"/>
    </source>
</evidence>
<evidence type="ECO:0000313" key="4">
    <source>
        <dbReference type="EMBL" id="OAE31918.1"/>
    </source>
</evidence>
<keyword evidence="1" id="KW-0862">Zinc</keyword>
<dbReference type="GO" id="GO:0003676">
    <property type="term" value="F:nucleic acid binding"/>
    <property type="evidence" value="ECO:0007669"/>
    <property type="project" value="InterPro"/>
</dbReference>
<protein>
    <recommendedName>
        <fullName evidence="3">CCHC-type domain-containing protein</fullName>
    </recommendedName>
</protein>
<gene>
    <name evidence="4" type="ORF">AXG93_4485s1050</name>
</gene>
<feature type="domain" description="CCHC-type" evidence="3">
    <location>
        <begin position="82"/>
        <end position="96"/>
    </location>
</feature>
<dbReference type="SMART" id="SM00343">
    <property type="entry name" value="ZnF_C2HC"/>
    <property type="match status" value="1"/>
</dbReference>
<dbReference type="Proteomes" id="UP000077202">
    <property type="component" value="Unassembled WGS sequence"/>
</dbReference>
<feature type="region of interest" description="Disordered" evidence="2">
    <location>
        <begin position="35"/>
        <end position="72"/>
    </location>
</feature>
<evidence type="ECO:0000256" key="2">
    <source>
        <dbReference type="SAM" id="MobiDB-lite"/>
    </source>
</evidence>